<dbReference type="EMBL" id="JARQWQ010000022">
    <property type="protein sequence ID" value="KAK2564600.1"/>
    <property type="molecule type" value="Genomic_DNA"/>
</dbReference>
<reference evidence="1" key="2">
    <citation type="journal article" date="2023" name="Science">
        <title>Genomic signatures of disease resistance in endangered staghorn corals.</title>
        <authorList>
            <person name="Vollmer S.V."/>
            <person name="Selwyn J.D."/>
            <person name="Despard B.A."/>
            <person name="Roesel C.L."/>
        </authorList>
    </citation>
    <scope>NUCLEOTIDE SEQUENCE</scope>
    <source>
        <strain evidence="1">K2</strain>
    </source>
</reference>
<protein>
    <submittedName>
        <fullName evidence="1">Uncharacterized protein</fullName>
    </submittedName>
</protein>
<reference evidence="1" key="1">
    <citation type="journal article" date="2023" name="G3 (Bethesda)">
        <title>Whole genome assembly and annotation of the endangered Caribbean coral Acropora cervicornis.</title>
        <authorList>
            <person name="Selwyn J.D."/>
            <person name="Vollmer S.V."/>
        </authorList>
    </citation>
    <scope>NUCLEOTIDE SEQUENCE</scope>
    <source>
        <strain evidence="1">K2</strain>
    </source>
</reference>
<evidence type="ECO:0000313" key="1">
    <source>
        <dbReference type="EMBL" id="KAK2564600.1"/>
    </source>
</evidence>
<gene>
    <name evidence="1" type="ORF">P5673_012063</name>
</gene>
<proteinExistence type="predicted"/>
<comment type="caution">
    <text evidence="1">The sequence shown here is derived from an EMBL/GenBank/DDBJ whole genome shotgun (WGS) entry which is preliminary data.</text>
</comment>
<accession>A0AAD9QNV0</accession>
<dbReference type="AlphaFoldDB" id="A0AAD9QNV0"/>
<keyword evidence="2" id="KW-1185">Reference proteome</keyword>
<organism evidence="1 2">
    <name type="scientific">Acropora cervicornis</name>
    <name type="common">Staghorn coral</name>
    <dbReference type="NCBI Taxonomy" id="6130"/>
    <lineage>
        <taxon>Eukaryota</taxon>
        <taxon>Metazoa</taxon>
        <taxon>Cnidaria</taxon>
        <taxon>Anthozoa</taxon>
        <taxon>Hexacorallia</taxon>
        <taxon>Scleractinia</taxon>
        <taxon>Astrocoeniina</taxon>
        <taxon>Acroporidae</taxon>
        <taxon>Acropora</taxon>
    </lineage>
</organism>
<dbReference type="Proteomes" id="UP001249851">
    <property type="component" value="Unassembled WGS sequence"/>
</dbReference>
<name>A0AAD9QNV0_ACRCE</name>
<evidence type="ECO:0000313" key="2">
    <source>
        <dbReference type="Proteomes" id="UP001249851"/>
    </source>
</evidence>
<sequence length="155" mass="17824">MLKPTNTVKRLQEYADLVFIPYVKDQLQHAQSLDIIWDDYATNSLKATTREKREHGVRQRVQSLTTVPKNWKEFLRADENTKEIFSFLAQQIPPVKFGDGKRVITTKGEQVLCSPRQFDNSSLTPCNHMETDTRILVHAAGHKNIVILAFMTNDP</sequence>